<dbReference type="RefSeq" id="XP_073104052.1">
    <property type="nucleotide sequence ID" value="XM_073247951.1"/>
</dbReference>
<keyword evidence="2" id="KW-1185">Reference proteome</keyword>
<accession>A0A6I9SFV2</accession>
<feature type="compositionally biased region" description="Basic and acidic residues" evidence="1">
    <location>
        <begin position="206"/>
        <end position="215"/>
    </location>
</feature>
<feature type="region of interest" description="Disordered" evidence="1">
    <location>
        <begin position="194"/>
        <end position="227"/>
    </location>
</feature>
<evidence type="ECO:0000256" key="1">
    <source>
        <dbReference type="SAM" id="MobiDB-lite"/>
    </source>
</evidence>
<dbReference type="OrthoDB" id="1923282at2759"/>
<dbReference type="GO" id="GO:0042752">
    <property type="term" value="P:regulation of circadian rhythm"/>
    <property type="evidence" value="ECO:0007669"/>
    <property type="project" value="InterPro"/>
</dbReference>
<dbReference type="GeneID" id="105060903"/>
<dbReference type="InterPro" id="IPR044678">
    <property type="entry name" value="COR27/28"/>
</dbReference>
<dbReference type="RefSeq" id="XP_010943070.1">
    <property type="nucleotide sequence ID" value="XM_010944768.3"/>
</dbReference>
<organism evidence="2 3">
    <name type="scientific">Elaeis guineensis var. tenera</name>
    <name type="common">Oil palm</name>
    <dbReference type="NCBI Taxonomy" id="51953"/>
    <lineage>
        <taxon>Eukaryota</taxon>
        <taxon>Viridiplantae</taxon>
        <taxon>Streptophyta</taxon>
        <taxon>Embryophyta</taxon>
        <taxon>Tracheophyta</taxon>
        <taxon>Spermatophyta</taxon>
        <taxon>Magnoliopsida</taxon>
        <taxon>Liliopsida</taxon>
        <taxon>Arecaceae</taxon>
        <taxon>Arecoideae</taxon>
        <taxon>Cocoseae</taxon>
        <taxon>Elaeidinae</taxon>
        <taxon>Elaeis</taxon>
    </lineage>
</organism>
<feature type="region of interest" description="Disordered" evidence="1">
    <location>
        <begin position="1"/>
        <end position="36"/>
    </location>
</feature>
<evidence type="ECO:0000313" key="4">
    <source>
        <dbReference type="RefSeq" id="XP_029116482.1"/>
    </source>
</evidence>
<proteinExistence type="predicted"/>
<dbReference type="PANTHER" id="PTHR33676">
    <property type="entry name" value="COLD REGULATED PROTEIN 27"/>
    <property type="match status" value="1"/>
</dbReference>
<evidence type="ECO:0000313" key="3">
    <source>
        <dbReference type="RefSeq" id="XP_010943070.1"/>
    </source>
</evidence>
<dbReference type="PANTHER" id="PTHR33676:SF3">
    <property type="entry name" value="COLD-REGULATED PROTEIN 27"/>
    <property type="match status" value="1"/>
</dbReference>
<evidence type="ECO:0000313" key="5">
    <source>
        <dbReference type="RefSeq" id="XP_029116483.1"/>
    </source>
</evidence>
<dbReference type="RefSeq" id="XP_029116482.1">
    <property type="nucleotide sequence ID" value="XM_029260649.1"/>
</dbReference>
<reference evidence="3 4" key="1">
    <citation type="submission" date="2025-04" db="UniProtKB">
        <authorList>
            <consortium name="RefSeq"/>
        </authorList>
    </citation>
    <scope>IDENTIFICATION</scope>
</reference>
<gene>
    <name evidence="3 4 5" type="primary">LOC105060903</name>
</gene>
<dbReference type="Proteomes" id="UP000504607">
    <property type="component" value="Unplaced"/>
</dbReference>
<dbReference type="KEGG" id="egu:105060903"/>
<evidence type="ECO:0000313" key="2">
    <source>
        <dbReference type="Proteomes" id="UP000504607"/>
    </source>
</evidence>
<feature type="compositionally biased region" description="Polar residues" evidence="1">
    <location>
        <begin position="194"/>
        <end position="205"/>
    </location>
</feature>
<name>A0A6I9SFV2_ELAGV</name>
<dbReference type="AlphaFoldDB" id="A0A6I9SFV2"/>
<dbReference type="RefSeq" id="XP_029116483.1">
    <property type="nucleotide sequence ID" value="XM_029260650.1"/>
</dbReference>
<sequence>MDDGFRTIPASLPDSAVSVKDPGGFAGHEESSKRAVNSISTEWTDEKHNLYLNSIEASFTSQLCRNGHHSKDSLGWLPMLTPKHPKPAGSNCNSLLSGQFKVLRKGCWETLNYERTRTHADIEKEIHLLSANPWIQHFKSPIIGREVHLMLTDQMDNNELASQARHFESQRHKGESTTAEQFQAWGSQIYRQDSVGSNTEVSDQNFVDKDSEGEKFGGSSRRKRVRN</sequence>
<dbReference type="GO" id="GO:0009409">
    <property type="term" value="P:response to cold"/>
    <property type="evidence" value="ECO:0007669"/>
    <property type="project" value="InterPro"/>
</dbReference>
<protein>
    <submittedName>
        <fullName evidence="3 4">Uncharacterized protein LOC105060903 isoform X1</fullName>
    </submittedName>
</protein>